<evidence type="ECO:0000313" key="6">
    <source>
        <dbReference type="EMBL" id="GGJ38056.1"/>
    </source>
</evidence>
<evidence type="ECO:0000256" key="2">
    <source>
        <dbReference type="ARBA" id="ARBA00023015"/>
    </source>
</evidence>
<keyword evidence="7" id="KW-1185">Reference proteome</keyword>
<dbReference type="PRINTS" id="PR00039">
    <property type="entry name" value="HTHLYSR"/>
</dbReference>
<accession>A0ABQ2D036</accession>
<dbReference type="InterPro" id="IPR000847">
    <property type="entry name" value="LysR_HTH_N"/>
</dbReference>
<dbReference type="PROSITE" id="PS50931">
    <property type="entry name" value="HTH_LYSR"/>
    <property type="match status" value="1"/>
</dbReference>
<name>A0ABQ2D036_9DEIO</name>
<sequence>MAETGQFTEAAFSLGISQSSLSDAIAGLEKSLGVKLLQRGRFGAKLTPAGEQILPQVRLTLQAAESIQVTSRQLKGEISGQLTVSVFRSVASQIMPDVIAEMHRQHPAVNIQLLECACEVSVLQQNLTDGCADLTFLPEEDFADHLGWPVLKDPYVALFPEAWAEGLTTVTAEMLASRPLILGNDGNCAVRSQEYLQQKGFRDLRINLVQDELIIFPLVARGMGISLMPRLAVFMLPSGVKMLRLEDPFYRQISVAVRQKAMGNVLVKLLLGILKERLPEAQIPDSLTLTAERQN</sequence>
<dbReference type="InterPro" id="IPR036388">
    <property type="entry name" value="WH-like_DNA-bd_sf"/>
</dbReference>
<dbReference type="SUPFAM" id="SSF46785">
    <property type="entry name" value="Winged helix' DNA-binding domain"/>
    <property type="match status" value="1"/>
</dbReference>
<dbReference type="Gene3D" id="1.10.10.10">
    <property type="entry name" value="Winged helix-like DNA-binding domain superfamily/Winged helix DNA-binding domain"/>
    <property type="match status" value="1"/>
</dbReference>
<protein>
    <submittedName>
        <fullName evidence="6">Transcriptional regulator</fullName>
    </submittedName>
</protein>
<organism evidence="6 7">
    <name type="scientific">Deinococcus roseus</name>
    <dbReference type="NCBI Taxonomy" id="392414"/>
    <lineage>
        <taxon>Bacteria</taxon>
        <taxon>Thermotogati</taxon>
        <taxon>Deinococcota</taxon>
        <taxon>Deinococci</taxon>
        <taxon>Deinococcales</taxon>
        <taxon>Deinococcaceae</taxon>
        <taxon>Deinococcus</taxon>
    </lineage>
</organism>
<dbReference type="InterPro" id="IPR036390">
    <property type="entry name" value="WH_DNA-bd_sf"/>
</dbReference>
<comment type="similarity">
    <text evidence="1">Belongs to the LysR transcriptional regulatory family.</text>
</comment>
<dbReference type="Pfam" id="PF00126">
    <property type="entry name" value="HTH_1"/>
    <property type="match status" value="1"/>
</dbReference>
<evidence type="ECO:0000313" key="7">
    <source>
        <dbReference type="Proteomes" id="UP000632222"/>
    </source>
</evidence>
<dbReference type="Pfam" id="PF03466">
    <property type="entry name" value="LysR_substrate"/>
    <property type="match status" value="1"/>
</dbReference>
<keyword evidence="3" id="KW-0238">DNA-binding</keyword>
<dbReference type="Proteomes" id="UP000632222">
    <property type="component" value="Unassembled WGS sequence"/>
</dbReference>
<proteinExistence type="inferred from homology"/>
<dbReference type="InterPro" id="IPR005119">
    <property type="entry name" value="LysR_subst-bd"/>
</dbReference>
<keyword evidence="2" id="KW-0805">Transcription regulation</keyword>
<feature type="domain" description="HTH lysR-type" evidence="5">
    <location>
        <begin position="1"/>
        <end position="47"/>
    </location>
</feature>
<dbReference type="PANTHER" id="PTHR30346">
    <property type="entry name" value="TRANSCRIPTIONAL DUAL REGULATOR HCAR-RELATED"/>
    <property type="match status" value="1"/>
</dbReference>
<keyword evidence="4" id="KW-0804">Transcription</keyword>
<evidence type="ECO:0000259" key="5">
    <source>
        <dbReference type="PROSITE" id="PS50931"/>
    </source>
</evidence>
<evidence type="ECO:0000256" key="1">
    <source>
        <dbReference type="ARBA" id="ARBA00009437"/>
    </source>
</evidence>
<dbReference type="Gene3D" id="3.40.190.10">
    <property type="entry name" value="Periplasmic binding protein-like II"/>
    <property type="match status" value="2"/>
</dbReference>
<evidence type="ECO:0000256" key="4">
    <source>
        <dbReference type="ARBA" id="ARBA00023163"/>
    </source>
</evidence>
<dbReference type="PANTHER" id="PTHR30346:SF28">
    <property type="entry name" value="HTH-TYPE TRANSCRIPTIONAL REGULATOR CYNR"/>
    <property type="match status" value="1"/>
</dbReference>
<reference evidence="7" key="1">
    <citation type="journal article" date="2019" name="Int. J. Syst. Evol. Microbiol.">
        <title>The Global Catalogue of Microorganisms (GCM) 10K type strain sequencing project: providing services to taxonomists for standard genome sequencing and annotation.</title>
        <authorList>
            <consortium name="The Broad Institute Genomics Platform"/>
            <consortium name="The Broad Institute Genome Sequencing Center for Infectious Disease"/>
            <person name="Wu L."/>
            <person name="Ma J."/>
        </authorList>
    </citation>
    <scope>NUCLEOTIDE SEQUENCE [LARGE SCALE GENOMIC DNA]</scope>
    <source>
        <strain evidence="7">JCM 14370</strain>
    </source>
</reference>
<comment type="caution">
    <text evidence="6">The sequence shown here is derived from an EMBL/GenBank/DDBJ whole genome shotgun (WGS) entry which is preliminary data.</text>
</comment>
<dbReference type="SUPFAM" id="SSF53850">
    <property type="entry name" value="Periplasmic binding protein-like II"/>
    <property type="match status" value="1"/>
</dbReference>
<gene>
    <name evidence="6" type="ORF">GCM10008938_25220</name>
</gene>
<evidence type="ECO:0000256" key="3">
    <source>
        <dbReference type="ARBA" id="ARBA00023125"/>
    </source>
</evidence>
<dbReference type="EMBL" id="BMOD01000008">
    <property type="protein sequence ID" value="GGJ38056.1"/>
    <property type="molecule type" value="Genomic_DNA"/>
</dbReference>
<dbReference type="CDD" id="cd05466">
    <property type="entry name" value="PBP2_LTTR_substrate"/>
    <property type="match status" value="1"/>
</dbReference>